<dbReference type="PANTHER" id="PTHR11365">
    <property type="entry name" value="5-OXOPROLINASE RELATED"/>
    <property type="match status" value="1"/>
</dbReference>
<accession>A0ABT1D7S4</accession>
<dbReference type="Proteomes" id="UP001523392">
    <property type="component" value="Unassembled WGS sequence"/>
</dbReference>
<sequence>MAGYEFGIDIGGTFTDVVCRAPDGSIRLAKVPTTRGNPSRAVLAALGTAGAEWQVPAGAIGRFTHGTTVATNAVLERKGARLGLIATEGFKDVIEIGRQMRHQMYDLVLHTETPAFLAPGRFRREVRERVDAQGQVLVPLDEAGVRRAVAELLAQDVQAIAVCLIFAFLHPAHERRIAEIIAEMAPGLPVSLSSEVDPAFREYERVCATAFDAYVKPLVAEYLEDMESGLAAAGVTATLQVMQSRGGLMSSAIARRRPVRLFLSGPAGGVVGGLDVGLNAGFRDLITVDIGGTSCDIALISDGMPLIRAEGQIDGFTVRVPMVDVTAIGSGGGSLAWIDAAGSLRVGPESAGSEPGPACYGRGGTRATVTDASVVLGYVDPQHFAGGTLRLQPELARQAVGGTVARPLGLTLEEAALGIHRVLNAQMAEAIRLVSIGRGIDPRGYALLPLGGGGPMHGCALAEDLGISTIIIPPHPGVLAAAGLLGAPVEHEVAAAFPHACIGLDPALLRPALAELDARCRALTEAEGLAETEVAISHAADLCYIGQSYWLEVPLRLDAADPAGEAYAAFLAAHHRVYGHAPELPAKFVNLRSVHRSRAGSVASGIGLRQGKATPPGTRLIRVRQFSTAVPAAIWQRESIRPGDHIPGPAIIEQSDTTTLVEPGWTARLGPGGALLMEKEARR</sequence>
<dbReference type="Pfam" id="PF05378">
    <property type="entry name" value="Hydant_A_N"/>
    <property type="match status" value="1"/>
</dbReference>
<dbReference type="InterPro" id="IPR049517">
    <property type="entry name" value="ACX-like_C"/>
</dbReference>
<dbReference type="RefSeq" id="WP_252954567.1">
    <property type="nucleotide sequence ID" value="NZ_JAFIRR010000109.1"/>
</dbReference>
<feature type="domain" description="Hydantoinase/oxoprolinase N-terminal" evidence="2">
    <location>
        <begin position="6"/>
        <end position="184"/>
    </location>
</feature>
<organism evidence="4 5">
    <name type="scientific">Siccirubricoccus soli</name>
    <dbReference type="NCBI Taxonomy" id="2899147"/>
    <lineage>
        <taxon>Bacteria</taxon>
        <taxon>Pseudomonadati</taxon>
        <taxon>Pseudomonadota</taxon>
        <taxon>Alphaproteobacteria</taxon>
        <taxon>Acetobacterales</taxon>
        <taxon>Roseomonadaceae</taxon>
        <taxon>Siccirubricoccus</taxon>
    </lineage>
</organism>
<evidence type="ECO:0000259" key="3">
    <source>
        <dbReference type="Pfam" id="PF19278"/>
    </source>
</evidence>
<evidence type="ECO:0000259" key="1">
    <source>
        <dbReference type="Pfam" id="PF01968"/>
    </source>
</evidence>
<keyword evidence="5" id="KW-1185">Reference proteome</keyword>
<dbReference type="EMBL" id="JAFIRR010000109">
    <property type="protein sequence ID" value="MCO6417934.1"/>
    <property type="molecule type" value="Genomic_DNA"/>
</dbReference>
<dbReference type="InterPro" id="IPR008040">
    <property type="entry name" value="Hydant_A_N"/>
</dbReference>
<comment type="caution">
    <text evidence="4">The sequence shown here is derived from an EMBL/GenBank/DDBJ whole genome shotgun (WGS) entry which is preliminary data.</text>
</comment>
<dbReference type="InterPro" id="IPR002821">
    <property type="entry name" value="Hydantoinase_A"/>
</dbReference>
<evidence type="ECO:0000313" key="4">
    <source>
        <dbReference type="EMBL" id="MCO6417934.1"/>
    </source>
</evidence>
<proteinExistence type="predicted"/>
<evidence type="ECO:0000313" key="5">
    <source>
        <dbReference type="Proteomes" id="UP001523392"/>
    </source>
</evidence>
<evidence type="ECO:0000259" key="2">
    <source>
        <dbReference type="Pfam" id="PF05378"/>
    </source>
</evidence>
<name>A0ABT1D7S4_9PROT</name>
<feature type="domain" description="Hydantoinase A/oxoprolinase" evidence="1">
    <location>
        <begin position="205"/>
        <end position="492"/>
    </location>
</feature>
<dbReference type="PANTHER" id="PTHR11365:SF23">
    <property type="entry name" value="HYPOTHETICAL 5-OXOPROLINASE (EUROFUNG)-RELATED"/>
    <property type="match status" value="1"/>
</dbReference>
<protein>
    <submittedName>
        <fullName evidence="4">Hydantoinase/oxoprolinase family protein</fullName>
    </submittedName>
</protein>
<dbReference type="InterPro" id="IPR045079">
    <property type="entry name" value="Oxoprolinase-like"/>
</dbReference>
<dbReference type="Pfam" id="PF19278">
    <property type="entry name" value="Hydant_A_C"/>
    <property type="match status" value="1"/>
</dbReference>
<dbReference type="Pfam" id="PF01968">
    <property type="entry name" value="Hydantoinase_A"/>
    <property type="match status" value="1"/>
</dbReference>
<gene>
    <name evidence="4" type="ORF">JYK14_17450</name>
</gene>
<reference evidence="4 5" key="1">
    <citation type="submission" date="2021-12" db="EMBL/GenBank/DDBJ databases">
        <title>Siccirubricoccus leaddurans sp. nov., a high concentration Zn2+ tolerance bacterium.</title>
        <authorList>
            <person name="Cao Y."/>
        </authorList>
    </citation>
    <scope>NUCLEOTIDE SEQUENCE [LARGE SCALE GENOMIC DNA]</scope>
    <source>
        <strain evidence="4 5">KC 17139</strain>
    </source>
</reference>
<feature type="domain" description="Acetophenone carboxylase-like C-terminal" evidence="3">
    <location>
        <begin position="509"/>
        <end position="669"/>
    </location>
</feature>